<gene>
    <name evidence="3" type="ORF">NSCI0253_LOCUS36458</name>
</gene>
<dbReference type="PROSITE" id="PS50297">
    <property type="entry name" value="ANK_REP_REGION"/>
    <property type="match status" value="1"/>
</dbReference>
<feature type="region of interest" description="Disordered" evidence="2">
    <location>
        <begin position="30"/>
        <end position="114"/>
    </location>
</feature>
<dbReference type="PROSITE" id="PS50088">
    <property type="entry name" value="ANK_REPEAT"/>
    <property type="match status" value="1"/>
</dbReference>
<dbReference type="InterPro" id="IPR002110">
    <property type="entry name" value="Ankyrin_rpt"/>
</dbReference>
<organism evidence="3">
    <name type="scientific">Noctiluca scintillans</name>
    <name type="common">Sea sparkle</name>
    <name type="synonym">Red tide dinoflagellate</name>
    <dbReference type="NCBI Taxonomy" id="2966"/>
    <lineage>
        <taxon>Eukaryota</taxon>
        <taxon>Sar</taxon>
        <taxon>Alveolata</taxon>
        <taxon>Dinophyceae</taxon>
        <taxon>Noctilucales</taxon>
        <taxon>Noctilucaceae</taxon>
        <taxon>Noctiluca</taxon>
    </lineage>
</organism>
<sequence length="222" mass="25562">MAKFFTECCSGTSDAVSGSFAFLPPLRHSKQQVTDVDLKSERYDTPEEAEARRRCTERKAREAAEAKEAAVRESQRLQRLQQEESRLSEVATRSSHRKQFRSDHQSELERVEEEMRRDRVDAQRRKEIETLEAKQLEAFLEKHMFMDINEKKMGVRGWRYPLHFAVLELDVEVVRLLLKAGARTSVKSTSGSTPLDKARRLSTRGTTGCARIVALLEEAHVR</sequence>
<protein>
    <submittedName>
        <fullName evidence="3">Uncharacterized protein</fullName>
    </submittedName>
</protein>
<accession>A0A7S1AQM8</accession>
<name>A0A7S1AQM8_NOCSC</name>
<dbReference type="EMBL" id="HBFQ01051146">
    <property type="protein sequence ID" value="CAD8862103.1"/>
    <property type="molecule type" value="Transcribed_RNA"/>
</dbReference>
<dbReference type="Gene3D" id="1.25.40.20">
    <property type="entry name" value="Ankyrin repeat-containing domain"/>
    <property type="match status" value="1"/>
</dbReference>
<proteinExistence type="predicted"/>
<feature type="repeat" description="ANK" evidence="1">
    <location>
        <begin position="157"/>
        <end position="189"/>
    </location>
</feature>
<feature type="compositionally biased region" description="Basic and acidic residues" evidence="2">
    <location>
        <begin position="36"/>
        <end position="87"/>
    </location>
</feature>
<dbReference type="SUPFAM" id="SSF48403">
    <property type="entry name" value="Ankyrin repeat"/>
    <property type="match status" value="1"/>
</dbReference>
<dbReference type="InterPro" id="IPR036770">
    <property type="entry name" value="Ankyrin_rpt-contain_sf"/>
</dbReference>
<evidence type="ECO:0000256" key="1">
    <source>
        <dbReference type="PROSITE-ProRule" id="PRU00023"/>
    </source>
</evidence>
<evidence type="ECO:0000256" key="2">
    <source>
        <dbReference type="SAM" id="MobiDB-lite"/>
    </source>
</evidence>
<dbReference type="AlphaFoldDB" id="A0A7S1AQM8"/>
<feature type="compositionally biased region" description="Basic and acidic residues" evidence="2">
    <location>
        <begin position="100"/>
        <end position="114"/>
    </location>
</feature>
<keyword evidence="1" id="KW-0040">ANK repeat</keyword>
<evidence type="ECO:0000313" key="3">
    <source>
        <dbReference type="EMBL" id="CAD8862103.1"/>
    </source>
</evidence>
<reference evidence="3" key="1">
    <citation type="submission" date="2021-01" db="EMBL/GenBank/DDBJ databases">
        <authorList>
            <person name="Corre E."/>
            <person name="Pelletier E."/>
            <person name="Niang G."/>
            <person name="Scheremetjew M."/>
            <person name="Finn R."/>
            <person name="Kale V."/>
            <person name="Holt S."/>
            <person name="Cochrane G."/>
            <person name="Meng A."/>
            <person name="Brown T."/>
            <person name="Cohen L."/>
        </authorList>
    </citation>
    <scope>NUCLEOTIDE SEQUENCE</scope>
</reference>